<sequence>MSMITVLLTAAGVVLLAAGPVMVAQGLLGRHNVTRELTHQKIAFPPGGLPAPLARYADAPVRTGIQARAYSDLIAGHVAKATGGRTYAEIAQECMTAGRDDERLERLRQTAFMGQTLRGALLGAYQAWQVTALVIGLGALVALVGLVFLALAAHLG</sequence>
<name>A0A1C5I6Q8_9ACTN</name>
<dbReference type="Proteomes" id="UP000199408">
    <property type="component" value="Unassembled WGS sequence"/>
</dbReference>
<accession>A0A1C5I6Q8</accession>
<evidence type="ECO:0000313" key="3">
    <source>
        <dbReference type="Proteomes" id="UP000199408"/>
    </source>
</evidence>
<organism evidence="2 3">
    <name type="scientific">Micromonospora halophytica</name>
    <dbReference type="NCBI Taxonomy" id="47864"/>
    <lineage>
        <taxon>Bacteria</taxon>
        <taxon>Bacillati</taxon>
        <taxon>Actinomycetota</taxon>
        <taxon>Actinomycetes</taxon>
        <taxon>Micromonosporales</taxon>
        <taxon>Micromonosporaceae</taxon>
        <taxon>Micromonospora</taxon>
    </lineage>
</organism>
<evidence type="ECO:0000313" key="2">
    <source>
        <dbReference type="EMBL" id="SCG53867.1"/>
    </source>
</evidence>
<keyword evidence="3" id="KW-1185">Reference proteome</keyword>
<keyword evidence="1" id="KW-0472">Membrane</keyword>
<dbReference type="AlphaFoldDB" id="A0A1C5I6Q8"/>
<proteinExistence type="predicted"/>
<gene>
    <name evidence="2" type="ORF">GA0070560_108106</name>
</gene>
<reference evidence="3" key="1">
    <citation type="submission" date="2016-06" db="EMBL/GenBank/DDBJ databases">
        <authorList>
            <person name="Varghese N."/>
        </authorList>
    </citation>
    <scope>NUCLEOTIDE SEQUENCE [LARGE SCALE GENOMIC DNA]</scope>
    <source>
        <strain evidence="3">DSM 43171</strain>
    </source>
</reference>
<feature type="transmembrane region" description="Helical" evidence="1">
    <location>
        <begin position="127"/>
        <end position="153"/>
    </location>
</feature>
<keyword evidence="1" id="KW-1133">Transmembrane helix</keyword>
<protein>
    <submittedName>
        <fullName evidence="2">Uncharacterized protein</fullName>
    </submittedName>
</protein>
<evidence type="ECO:0000256" key="1">
    <source>
        <dbReference type="SAM" id="Phobius"/>
    </source>
</evidence>
<dbReference type="STRING" id="47864.GA0070560_108106"/>
<dbReference type="EMBL" id="FMDN01000008">
    <property type="protein sequence ID" value="SCG53867.1"/>
    <property type="molecule type" value="Genomic_DNA"/>
</dbReference>
<keyword evidence="1" id="KW-0812">Transmembrane</keyword>